<keyword evidence="10" id="KW-1185">Reference proteome</keyword>
<keyword evidence="3" id="KW-0560">Oxidoreductase</keyword>
<organism evidence="9 10">
    <name type="scientific">Peltaster fructicola</name>
    <dbReference type="NCBI Taxonomy" id="286661"/>
    <lineage>
        <taxon>Eukaryota</taxon>
        <taxon>Fungi</taxon>
        <taxon>Dikarya</taxon>
        <taxon>Ascomycota</taxon>
        <taxon>Pezizomycotina</taxon>
        <taxon>Dothideomycetes</taxon>
        <taxon>Dothideomycetes incertae sedis</taxon>
        <taxon>Peltaster</taxon>
    </lineage>
</organism>
<keyword evidence="1" id="KW-0489">Methyltransferase</keyword>
<dbReference type="GO" id="GO:0032259">
    <property type="term" value="P:methylation"/>
    <property type="evidence" value="ECO:0007669"/>
    <property type="project" value="UniProtKB-KW"/>
</dbReference>
<dbReference type="InterPro" id="IPR005532">
    <property type="entry name" value="SUMF_dom"/>
</dbReference>
<dbReference type="AlphaFoldDB" id="A0A6H0XX56"/>
<dbReference type="InterPro" id="IPR017805">
    <property type="entry name" value="SAM_MeTrfase_EasF-type_put"/>
</dbReference>
<evidence type="ECO:0000259" key="7">
    <source>
        <dbReference type="Pfam" id="PF10017"/>
    </source>
</evidence>
<dbReference type="Gene3D" id="3.90.1580.10">
    <property type="entry name" value="paralog of FGE (formylglycine-generating enzyme)"/>
    <property type="match status" value="1"/>
</dbReference>
<dbReference type="SUPFAM" id="SSF56436">
    <property type="entry name" value="C-type lectin-like"/>
    <property type="match status" value="1"/>
</dbReference>
<protein>
    <submittedName>
        <fullName evidence="9">Uncharacterized protein</fullName>
    </submittedName>
</protein>
<feature type="domain" description="DinB-like" evidence="8">
    <location>
        <begin position="369"/>
        <end position="495"/>
    </location>
</feature>
<evidence type="ECO:0000256" key="1">
    <source>
        <dbReference type="ARBA" id="ARBA00022603"/>
    </source>
</evidence>
<dbReference type="InterPro" id="IPR051128">
    <property type="entry name" value="EgtD_Methyltrsf_superfamily"/>
</dbReference>
<gene>
    <name evidence="9" type="ORF">AMS68_004850</name>
</gene>
<dbReference type="Pfam" id="PF03781">
    <property type="entry name" value="FGE-sulfatase"/>
    <property type="match status" value="1"/>
</dbReference>
<reference evidence="9 10" key="1">
    <citation type="journal article" date="2016" name="Sci. Rep.">
        <title>Peltaster fructicola genome reveals evolution from an invasive phytopathogen to an ectophytic parasite.</title>
        <authorList>
            <person name="Xu C."/>
            <person name="Chen H."/>
            <person name="Gleason M.L."/>
            <person name="Xu J.R."/>
            <person name="Liu H."/>
            <person name="Zhang R."/>
            <person name="Sun G."/>
        </authorList>
    </citation>
    <scope>NUCLEOTIDE SEQUENCE [LARGE SCALE GENOMIC DNA]</scope>
    <source>
        <strain evidence="9 10">LNHT1506</strain>
    </source>
</reference>
<comment type="pathway">
    <text evidence="5">Amino-acid biosynthesis; ergothioneine biosynthesis.</text>
</comment>
<dbReference type="InterPro" id="IPR024775">
    <property type="entry name" value="DinB-like"/>
</dbReference>
<feature type="domain" description="Histidine-specific methyltransferase SAM-dependent" evidence="7">
    <location>
        <begin position="28"/>
        <end position="333"/>
    </location>
</feature>
<evidence type="ECO:0000256" key="3">
    <source>
        <dbReference type="ARBA" id="ARBA00023002"/>
    </source>
</evidence>
<keyword evidence="2" id="KW-0808">Transferase</keyword>
<sequence length="825" mass="91881">MGSIEEPLHLDVLNIIDIRSDAAGIELKEEIRRGLNPAPGCSKTLPTLLLYDAVGLKLFETITYLDEYYLTNEEINVLETYAIRIAERIPDGAILLELGSGNLRKIKILLGALDAMQKRIDYYALDLDESELKRTLSAIPEGTFKHVTCSGLHGTYDDGLEWLQRSDIKARPKTVLSMGSSIGNFNREDAAQFVRRFTSLLSDRDSFLIALDGCQDSDKVTLAYNDRDDVTARFTINGLQHANDLLGKEVFHLDSWTAFGKYDAVLGAHQAFVSPKVDVEVLGVAVAKGEWVRIEESYKYSPTQAAKLWQDAGAVESTCWLNKAGDYGLHMIKAANGMSASQPNQYAAHPVPSLDEWQALWKVWDIVTLQMIPNGELKSKPIKLRNACIFYLGHIPTFLDMKLTQGLGLPATEPKYYHSIFERGIDPDVDNPEHCHAHSEIPEEWPPLEDILQYQARVRARVTEMYTSGLAYETSWAGRVLWLGLEHEAMHLETLLYMLIQSDKTLPPASEVHPDFEQLAGKAAHAAIKQQWVKIPAQTVTMGLDDPDSRDGPLRYFGWDVEKPVRSSRVKAFQASSRPITNEDYAEYLAAVQSNNLPASWTVDEDNAGCDPAMKNKAVKTVFGPVPLQFARHWPVAASYDELAGCAAWMGGRIPTLEETRSLYDYAARQKEEALNALQGTIPAVNGHLVNEGVEESPPSKSLSKASNGDIVPDSSKTFVDLSDANVGFKHWHPMPVTGSSSLAGQAEMGGVWEWTSSTLERQDGFEPMELYPAYSADFFDGKHNIVLGGSWATHPRLAGRKSFVNWYQRNYPYVWAGARVVRDL</sequence>
<dbReference type="GO" id="GO:0008168">
    <property type="term" value="F:methyltransferase activity"/>
    <property type="evidence" value="ECO:0007669"/>
    <property type="project" value="UniProtKB-KW"/>
</dbReference>
<evidence type="ECO:0000259" key="6">
    <source>
        <dbReference type="Pfam" id="PF03781"/>
    </source>
</evidence>
<dbReference type="PANTHER" id="PTHR43397:SF1">
    <property type="entry name" value="ERGOTHIONEINE BIOSYNTHESIS PROTEIN 1"/>
    <property type="match status" value="1"/>
</dbReference>
<dbReference type="Pfam" id="PF12867">
    <property type="entry name" value="DinB_2"/>
    <property type="match status" value="1"/>
</dbReference>
<proteinExistence type="predicted"/>
<dbReference type="Pfam" id="PF10017">
    <property type="entry name" value="Methyltransf_33"/>
    <property type="match status" value="1"/>
</dbReference>
<evidence type="ECO:0000313" key="10">
    <source>
        <dbReference type="Proteomes" id="UP000503462"/>
    </source>
</evidence>
<name>A0A6H0XX56_9PEZI</name>
<dbReference type="OrthoDB" id="659at2759"/>
<dbReference type="InterPro" id="IPR029063">
    <property type="entry name" value="SAM-dependent_MTases_sf"/>
</dbReference>
<evidence type="ECO:0000256" key="4">
    <source>
        <dbReference type="ARBA" id="ARBA00023004"/>
    </source>
</evidence>
<evidence type="ECO:0000256" key="5">
    <source>
        <dbReference type="ARBA" id="ARBA00037882"/>
    </source>
</evidence>
<dbReference type="Proteomes" id="UP000503462">
    <property type="component" value="Chromosome 3"/>
</dbReference>
<feature type="domain" description="Sulfatase-modifying factor enzyme-like" evidence="6">
    <location>
        <begin position="531"/>
        <end position="823"/>
    </location>
</feature>
<dbReference type="Gene3D" id="3.40.50.150">
    <property type="entry name" value="Vaccinia Virus protein VP39"/>
    <property type="match status" value="1"/>
</dbReference>
<evidence type="ECO:0000259" key="8">
    <source>
        <dbReference type="Pfam" id="PF12867"/>
    </source>
</evidence>
<accession>A0A6H0XX56</accession>
<evidence type="ECO:0000313" key="9">
    <source>
        <dbReference type="EMBL" id="QIW99332.1"/>
    </source>
</evidence>
<dbReference type="InterPro" id="IPR016187">
    <property type="entry name" value="CTDL_fold"/>
</dbReference>
<dbReference type="InterPro" id="IPR019257">
    <property type="entry name" value="MeTrfase_dom"/>
</dbReference>
<dbReference type="InterPro" id="IPR042095">
    <property type="entry name" value="SUMF_sf"/>
</dbReference>
<dbReference type="PANTHER" id="PTHR43397">
    <property type="entry name" value="ERGOTHIONEINE BIOSYNTHESIS PROTEIN 1"/>
    <property type="match status" value="1"/>
</dbReference>
<evidence type="ECO:0000256" key="2">
    <source>
        <dbReference type="ARBA" id="ARBA00022679"/>
    </source>
</evidence>
<dbReference type="EMBL" id="CP051141">
    <property type="protein sequence ID" value="QIW99332.1"/>
    <property type="molecule type" value="Genomic_DNA"/>
</dbReference>
<dbReference type="NCBIfam" id="TIGR03439">
    <property type="entry name" value="methyl_EasF"/>
    <property type="match status" value="1"/>
</dbReference>
<keyword evidence="4" id="KW-0408">Iron</keyword>